<dbReference type="InterPro" id="IPR006176">
    <property type="entry name" value="3-OHacyl-CoA_DH_NAD-bd"/>
</dbReference>
<feature type="domain" description="3-hydroxyacyl-CoA dehydrogenase NAD binding" evidence="16">
    <location>
        <begin position="291"/>
        <end position="466"/>
    </location>
</feature>
<accession>A0A1H3RHA0</accession>
<keyword evidence="18" id="KW-1185">Reference proteome</keyword>
<keyword evidence="12" id="KW-0511">Multifunctional enzyme</keyword>
<reference evidence="18" key="1">
    <citation type="submission" date="2016-10" db="EMBL/GenBank/DDBJ databases">
        <authorList>
            <person name="Varghese N."/>
            <person name="Submissions S."/>
        </authorList>
    </citation>
    <scope>NUCLEOTIDE SEQUENCE [LARGE SCALE GENOMIC DNA]</scope>
    <source>
        <strain evidence="18">DSM 100420</strain>
    </source>
</reference>
<dbReference type="SUPFAM" id="SSF52096">
    <property type="entry name" value="ClpP/crotonase"/>
    <property type="match status" value="1"/>
</dbReference>
<dbReference type="FunFam" id="1.10.1040.50:FF:000006">
    <property type="entry name" value="Peroxisomal bifunctional enzyme"/>
    <property type="match status" value="1"/>
</dbReference>
<evidence type="ECO:0000256" key="7">
    <source>
        <dbReference type="ARBA" id="ARBA00023027"/>
    </source>
</evidence>
<dbReference type="InterPro" id="IPR008927">
    <property type="entry name" value="6-PGluconate_DH-like_C_sf"/>
</dbReference>
<evidence type="ECO:0000256" key="6">
    <source>
        <dbReference type="ARBA" id="ARBA00023002"/>
    </source>
</evidence>
<evidence type="ECO:0000256" key="11">
    <source>
        <dbReference type="ARBA" id="ARBA00023239"/>
    </source>
</evidence>
<feature type="domain" description="3-hydroxyacyl-CoA dehydrogenase C-terminal" evidence="15">
    <location>
        <begin position="596"/>
        <end position="681"/>
    </location>
</feature>
<dbReference type="InterPro" id="IPR001753">
    <property type="entry name" value="Enoyl-CoA_hydra/iso"/>
</dbReference>
<dbReference type="GO" id="GO:0003857">
    <property type="term" value="F:(3S)-3-hydroxyacyl-CoA dehydrogenase (NAD+) activity"/>
    <property type="evidence" value="ECO:0007669"/>
    <property type="project" value="UniProtKB-EC"/>
</dbReference>
<dbReference type="PANTHER" id="PTHR23309:SF51">
    <property type="entry name" value="3-HYDROXYACYL-COA DEHYDROGENASE-RELATED"/>
    <property type="match status" value="1"/>
</dbReference>
<evidence type="ECO:0000256" key="14">
    <source>
        <dbReference type="RuleBase" id="RU003707"/>
    </source>
</evidence>
<dbReference type="AlphaFoldDB" id="A0A1H3RHA0"/>
<evidence type="ECO:0000313" key="17">
    <source>
        <dbReference type="EMBL" id="SDZ24963.1"/>
    </source>
</evidence>
<dbReference type="InterPro" id="IPR006108">
    <property type="entry name" value="3HC_DH_C"/>
</dbReference>
<keyword evidence="10" id="KW-0413">Isomerase</keyword>
<dbReference type="CDD" id="cd06558">
    <property type="entry name" value="crotonase-like"/>
    <property type="match status" value="1"/>
</dbReference>
<evidence type="ECO:0000256" key="13">
    <source>
        <dbReference type="ARBA" id="ARBA00049556"/>
    </source>
</evidence>
<dbReference type="PROSITE" id="PS00166">
    <property type="entry name" value="ENOYL_COA_HYDRATASE"/>
    <property type="match status" value="1"/>
</dbReference>
<evidence type="ECO:0000256" key="1">
    <source>
        <dbReference type="ARBA" id="ARBA00004275"/>
    </source>
</evidence>
<dbReference type="OrthoDB" id="9771883at2"/>
<dbReference type="Pfam" id="PF00378">
    <property type="entry name" value="ECH_1"/>
    <property type="match status" value="1"/>
</dbReference>
<feature type="domain" description="3-hydroxyacyl-CoA dehydrogenase C-terminal" evidence="15">
    <location>
        <begin position="471"/>
        <end position="564"/>
    </location>
</feature>
<gene>
    <name evidence="17" type="ORF">SAMN05444004_108117</name>
</gene>
<evidence type="ECO:0000259" key="15">
    <source>
        <dbReference type="Pfam" id="PF00725"/>
    </source>
</evidence>
<dbReference type="Pfam" id="PF02737">
    <property type="entry name" value="3HCDH_N"/>
    <property type="match status" value="1"/>
</dbReference>
<dbReference type="EMBL" id="FNPX01000008">
    <property type="protein sequence ID" value="SDZ24963.1"/>
    <property type="molecule type" value="Genomic_DNA"/>
</dbReference>
<proteinExistence type="inferred from homology"/>
<dbReference type="PANTHER" id="PTHR23309">
    <property type="entry name" value="3-HYDROXYACYL-COA DEHYROGENASE"/>
    <property type="match status" value="1"/>
</dbReference>
<dbReference type="Gene3D" id="3.90.226.10">
    <property type="entry name" value="2-enoyl-CoA Hydratase, Chain A, domain 1"/>
    <property type="match status" value="1"/>
</dbReference>
<dbReference type="Gene3D" id="1.10.1040.50">
    <property type="match status" value="1"/>
</dbReference>
<dbReference type="Pfam" id="PF00725">
    <property type="entry name" value="3HCDH"/>
    <property type="match status" value="2"/>
</dbReference>
<keyword evidence="5" id="KW-0442">Lipid degradation</keyword>
<evidence type="ECO:0000256" key="3">
    <source>
        <dbReference type="ARBA" id="ARBA00008750"/>
    </source>
</evidence>
<comment type="similarity">
    <text evidence="3">In the N-terminal section; belongs to the enoyl-CoA hydratase/isomerase family.</text>
</comment>
<dbReference type="InterPro" id="IPR036291">
    <property type="entry name" value="NAD(P)-bd_dom_sf"/>
</dbReference>
<dbReference type="GO" id="GO:0004300">
    <property type="term" value="F:enoyl-CoA hydratase activity"/>
    <property type="evidence" value="ECO:0007669"/>
    <property type="project" value="UniProtKB-ARBA"/>
</dbReference>
<evidence type="ECO:0000256" key="12">
    <source>
        <dbReference type="ARBA" id="ARBA00023268"/>
    </source>
</evidence>
<dbReference type="GO" id="GO:0070403">
    <property type="term" value="F:NAD+ binding"/>
    <property type="evidence" value="ECO:0007669"/>
    <property type="project" value="InterPro"/>
</dbReference>
<comment type="similarity">
    <text evidence="14">Belongs to the enoyl-CoA hydratase/isomerase family.</text>
</comment>
<dbReference type="STRING" id="1244108.SAMN05444004_108117"/>
<keyword evidence="6" id="KW-0560">Oxidoreductase</keyword>
<evidence type="ECO:0000256" key="4">
    <source>
        <dbReference type="ARBA" id="ARBA00022832"/>
    </source>
</evidence>
<evidence type="ECO:0000256" key="10">
    <source>
        <dbReference type="ARBA" id="ARBA00023235"/>
    </source>
</evidence>
<name>A0A1H3RHA0_9RHOB</name>
<dbReference type="Proteomes" id="UP000198914">
    <property type="component" value="Unassembled WGS sequence"/>
</dbReference>
<dbReference type="UniPathway" id="UPA00659"/>
<dbReference type="SUPFAM" id="SSF51735">
    <property type="entry name" value="NAD(P)-binding Rossmann-fold domains"/>
    <property type="match status" value="1"/>
</dbReference>
<dbReference type="InterPro" id="IPR029045">
    <property type="entry name" value="ClpP/crotonase-like_dom_sf"/>
</dbReference>
<sequence>MSPVTYSVQKDIAVIAIDNPPVNALSHAVRQGLARAIKTFAGDESARIAVVMGAGRLFIGGADISEFGKPLKHPTLPSVINAIEACTKPVIAAIHGTALGGGLEVALGCHYRLAMMGTKLGLPETTLGILPGAGGTQRMPRLVGLESAAEMIVGGKPISAEDAQAIGLVDGLGPDNDVRSAALAYAGKLLAKGAIARPTRAMPPPDGDLTEMRAKVAAKFRGQVAQVTALDAMTRGMALPFDEGLAEERRLFQTLMETPQRAGLIHAFFSERTVAKLPEIAGVKPRTINRIAVIGGGTMGSGIATAALLAGLTVTLVERDDAAADKARATIAGNLEAAVKRGKLTTARRDAALKTLATVTDYAALSEADLVVEAVFESMDVKREVFAKLDAVMKPGAVLATNTSYLDVNEIAAATGRPSDVIGLHFFSPAHIMKLLEVVVADGTAPDVTATAFALAKRLGKTPVRAGVCDGFIGNRILSHYRTAADHMVLDGASPYDVDRALVDFGFAMGPYQVSDLAGLDIGFATRQRKAGDAHTRDRVPTFADALYHAGRLGQKTGAGYYDYSEDRKGRPDPAVEAIVAEARTGETRAFGANEIVCRYMAAMINEAARVVEEGIALRPLDVDVVFLHGYGFPRYRGGPMHWADAQGLDGILVAITEFAKTDDHFWQPAPLLSRLVAEGRRFADLNQTRKD</sequence>
<evidence type="ECO:0000256" key="9">
    <source>
        <dbReference type="ARBA" id="ARBA00023140"/>
    </source>
</evidence>
<protein>
    <submittedName>
        <fullName evidence="17">Short chain enoyl-CoA hydratase /3-hydroxyacyl-CoA dehydrogenase</fullName>
    </submittedName>
</protein>
<dbReference type="GO" id="GO:0006635">
    <property type="term" value="P:fatty acid beta-oxidation"/>
    <property type="evidence" value="ECO:0007669"/>
    <property type="project" value="UniProtKB-UniPathway"/>
</dbReference>
<keyword evidence="4" id="KW-0276">Fatty acid metabolism</keyword>
<dbReference type="FunFam" id="3.40.50.720:FF:000009">
    <property type="entry name" value="Fatty oxidation complex, alpha subunit"/>
    <property type="match status" value="1"/>
</dbReference>
<dbReference type="InterPro" id="IPR018376">
    <property type="entry name" value="Enoyl-CoA_hyd/isom_CS"/>
</dbReference>
<evidence type="ECO:0000313" key="18">
    <source>
        <dbReference type="Proteomes" id="UP000198914"/>
    </source>
</evidence>
<dbReference type="SUPFAM" id="SSF48179">
    <property type="entry name" value="6-phosphogluconate dehydrogenase C-terminal domain-like"/>
    <property type="match status" value="2"/>
</dbReference>
<keyword evidence="8" id="KW-0443">Lipid metabolism</keyword>
<organism evidence="17 18">
    <name type="scientific">Jannaschia faecimaris</name>
    <dbReference type="NCBI Taxonomy" id="1244108"/>
    <lineage>
        <taxon>Bacteria</taxon>
        <taxon>Pseudomonadati</taxon>
        <taxon>Pseudomonadota</taxon>
        <taxon>Alphaproteobacteria</taxon>
        <taxon>Rhodobacterales</taxon>
        <taxon>Roseobacteraceae</taxon>
        <taxon>Jannaschia</taxon>
    </lineage>
</organism>
<dbReference type="RefSeq" id="WP_092645795.1">
    <property type="nucleotide sequence ID" value="NZ_FNPX01000008.1"/>
</dbReference>
<evidence type="ECO:0000256" key="2">
    <source>
        <dbReference type="ARBA" id="ARBA00005005"/>
    </source>
</evidence>
<evidence type="ECO:0000259" key="16">
    <source>
        <dbReference type="Pfam" id="PF02737"/>
    </source>
</evidence>
<comment type="subcellular location">
    <subcellularLocation>
        <location evidence="1">Peroxisome</location>
    </subcellularLocation>
</comment>
<evidence type="ECO:0000256" key="8">
    <source>
        <dbReference type="ARBA" id="ARBA00023098"/>
    </source>
</evidence>
<keyword evidence="9" id="KW-0576">Peroxisome</keyword>
<keyword evidence="11" id="KW-0456">Lyase</keyword>
<dbReference type="Gene3D" id="3.40.50.720">
    <property type="entry name" value="NAD(P)-binding Rossmann-like Domain"/>
    <property type="match status" value="1"/>
</dbReference>
<comment type="catalytic activity">
    <reaction evidence="13">
        <text>a (3S)-3-hydroxyacyl-CoA + NAD(+) = a 3-oxoacyl-CoA + NADH + H(+)</text>
        <dbReference type="Rhea" id="RHEA:22432"/>
        <dbReference type="ChEBI" id="CHEBI:15378"/>
        <dbReference type="ChEBI" id="CHEBI:57318"/>
        <dbReference type="ChEBI" id="CHEBI:57540"/>
        <dbReference type="ChEBI" id="CHEBI:57945"/>
        <dbReference type="ChEBI" id="CHEBI:90726"/>
        <dbReference type="EC" id="1.1.1.35"/>
    </reaction>
</comment>
<keyword evidence="7" id="KW-0520">NAD</keyword>
<evidence type="ECO:0000256" key="5">
    <source>
        <dbReference type="ARBA" id="ARBA00022963"/>
    </source>
</evidence>
<dbReference type="GO" id="GO:0016853">
    <property type="term" value="F:isomerase activity"/>
    <property type="evidence" value="ECO:0007669"/>
    <property type="project" value="UniProtKB-KW"/>
</dbReference>
<comment type="pathway">
    <text evidence="2">Lipid metabolism; fatty acid beta-oxidation.</text>
</comment>